<sequence length="666" mass="75714">MVGEEESATIDIQFAEVTFIENKKNLIVALCDVFESKEVDTYIRPKNLQDYIVDHHYSVKWFYCTSNGLRCPVEHAHKYRLLPAVIHRLGGTPQDIGARAGTGSRQKFKPNASTSQEPKTCAEKTREIKKEMLSNRKSQAQAQLKRSFDTLKSVMNIVPTKVAKQFHDSDSSSEESSKQSPSRLLSELSDDAQNSPRHSSPPSLCRPPVALRPCSVRLSPMLLIPETGVSEASGGFAGLPTGASEIRSTTSQRSDRNYLSETVDPVISDDLKVSTELREPVTMRAPPEVTAHLSPQRGEGERDRHRMQMEAEEARRFRAREEEANERRLLAAAQREAESMRQAREAEAARLEAARLETARSEAARLEAERLAAERLEAERLAAERWEAERLAAERLAAERWEAERLAAERLEAERVAEERRVRVEQDAARLRAEENRVRNVPVADGHLQGDGGEQDGHGLFPARNQDQQPNILAAAQNRAAIDGYGRPNELNRRGQMRRHVRSRRQLAISVYEDYHTVNGLHYADRNTYRYRVVGTRIHLTQHRTVDLVRWGLMNKKNPRTFISTTAAIVFSHRELLTSALDPTQVKNVVPGLPRPQSIDRERLLLLMSLYHDYVFGEHSITTLKEREVVLLKGCSYLSRFLYEYRVEEIERLEGLMEGENLDNPR</sequence>
<reference evidence="1" key="1">
    <citation type="submission" date="2023-04" db="EMBL/GenBank/DDBJ databases">
        <title>A chromosome-level genome assembly of the parasitoid wasp Eretmocerus hayati.</title>
        <authorList>
            <person name="Zhong Y."/>
            <person name="Liu S."/>
            <person name="Liu Y."/>
        </authorList>
    </citation>
    <scope>NUCLEOTIDE SEQUENCE</scope>
    <source>
        <strain evidence="1">ZJU_SS_LIU_2023</strain>
    </source>
</reference>
<gene>
    <name evidence="1" type="ORF">QAD02_012532</name>
</gene>
<dbReference type="EMBL" id="CM056742">
    <property type="protein sequence ID" value="KAJ8676745.1"/>
    <property type="molecule type" value="Genomic_DNA"/>
</dbReference>
<comment type="caution">
    <text evidence="1">The sequence shown here is derived from an EMBL/GenBank/DDBJ whole genome shotgun (WGS) entry which is preliminary data.</text>
</comment>
<organism evidence="1 2">
    <name type="scientific">Eretmocerus hayati</name>
    <dbReference type="NCBI Taxonomy" id="131215"/>
    <lineage>
        <taxon>Eukaryota</taxon>
        <taxon>Metazoa</taxon>
        <taxon>Ecdysozoa</taxon>
        <taxon>Arthropoda</taxon>
        <taxon>Hexapoda</taxon>
        <taxon>Insecta</taxon>
        <taxon>Pterygota</taxon>
        <taxon>Neoptera</taxon>
        <taxon>Endopterygota</taxon>
        <taxon>Hymenoptera</taxon>
        <taxon>Apocrita</taxon>
        <taxon>Proctotrupomorpha</taxon>
        <taxon>Chalcidoidea</taxon>
        <taxon>Aphelinidae</taxon>
        <taxon>Aphelininae</taxon>
        <taxon>Eretmocerus</taxon>
    </lineage>
</organism>
<accession>A0ACC2NZX8</accession>
<evidence type="ECO:0000313" key="2">
    <source>
        <dbReference type="Proteomes" id="UP001239111"/>
    </source>
</evidence>
<evidence type="ECO:0000313" key="1">
    <source>
        <dbReference type="EMBL" id="KAJ8676745.1"/>
    </source>
</evidence>
<protein>
    <submittedName>
        <fullName evidence="1">Uncharacterized protein</fullName>
    </submittedName>
</protein>
<dbReference type="Proteomes" id="UP001239111">
    <property type="component" value="Chromosome 2"/>
</dbReference>
<keyword evidence="2" id="KW-1185">Reference proteome</keyword>
<name>A0ACC2NZX8_9HYME</name>
<proteinExistence type="predicted"/>